<feature type="transmembrane region" description="Helical" evidence="5">
    <location>
        <begin position="294"/>
        <end position="314"/>
    </location>
</feature>
<feature type="transmembrane region" description="Helical" evidence="5">
    <location>
        <begin position="78"/>
        <end position="101"/>
    </location>
</feature>
<dbReference type="AlphaFoldDB" id="A0A437LYK8"/>
<evidence type="ECO:0000313" key="7">
    <source>
        <dbReference type="EMBL" id="RVT90501.1"/>
    </source>
</evidence>
<feature type="transmembrane region" description="Helical" evidence="5">
    <location>
        <begin position="39"/>
        <end position="58"/>
    </location>
</feature>
<evidence type="ECO:0000259" key="6">
    <source>
        <dbReference type="Pfam" id="PF01699"/>
    </source>
</evidence>
<evidence type="ECO:0000256" key="5">
    <source>
        <dbReference type="SAM" id="Phobius"/>
    </source>
</evidence>
<accession>A0A437LYK8</accession>
<dbReference type="EMBL" id="SACN01000003">
    <property type="protein sequence ID" value="RVT90501.1"/>
    <property type="molecule type" value="Genomic_DNA"/>
</dbReference>
<evidence type="ECO:0000256" key="4">
    <source>
        <dbReference type="ARBA" id="ARBA00023136"/>
    </source>
</evidence>
<keyword evidence="3 5" id="KW-1133">Transmembrane helix</keyword>
<sequence>MPLADAVSYPLWMNIAIFLVGAAVVWWGGGNLARSLDEIASRTGMSHALVGMLFLGGITSLPEVANVVTASAMGNPPLAINNLLGSAAINIVLLAVADAFVGRDAVTSVVAKPSTMMMGTLCMLVLIAVALAVIVGDIPVAGTIGLGSILICTLSIAFFVLAAGHDARSPWVLANAGERHDPEPEPTGSASLLGLSMQAALAALAIFVAGYALSQTGDALAQQTGLGSGLVGFLLIGFATSMPELSSIIASLKLRRYEMAFGQVLGTNFVNLSLLLLADIVYKEGAVIAELGRFEMISALLGAILTGIFLVGLLEHRNRTILRMGYDSAAVLLVFCGGVTLLWQTM</sequence>
<feature type="transmembrane region" description="Helical" evidence="5">
    <location>
        <begin position="113"/>
        <end position="134"/>
    </location>
</feature>
<proteinExistence type="predicted"/>
<feature type="transmembrane region" description="Helical" evidence="5">
    <location>
        <begin position="326"/>
        <end position="343"/>
    </location>
</feature>
<keyword evidence="8" id="KW-1185">Reference proteome</keyword>
<keyword evidence="2 5" id="KW-0812">Transmembrane</keyword>
<dbReference type="OrthoDB" id="153124at2"/>
<dbReference type="InterPro" id="IPR044880">
    <property type="entry name" value="NCX_ion-bd_dom_sf"/>
</dbReference>
<reference evidence="7 8" key="1">
    <citation type="submission" date="2019-01" db="EMBL/GenBank/DDBJ databases">
        <authorList>
            <person name="Chen W.-M."/>
        </authorList>
    </citation>
    <scope>NUCLEOTIDE SEQUENCE [LARGE SCALE GENOMIC DNA]</scope>
    <source>
        <strain evidence="7 8">CCP-7</strain>
    </source>
</reference>
<name>A0A437LYK8_9SPHN</name>
<comment type="subcellular location">
    <subcellularLocation>
        <location evidence="1">Membrane</location>
        <topology evidence="1">Multi-pass membrane protein</topology>
    </subcellularLocation>
</comment>
<dbReference type="GO" id="GO:0055085">
    <property type="term" value="P:transmembrane transport"/>
    <property type="evidence" value="ECO:0007669"/>
    <property type="project" value="InterPro"/>
</dbReference>
<dbReference type="InterPro" id="IPR004837">
    <property type="entry name" value="NaCa_Exmemb"/>
</dbReference>
<feature type="transmembrane region" description="Helical" evidence="5">
    <location>
        <begin position="192"/>
        <end position="213"/>
    </location>
</feature>
<evidence type="ECO:0000256" key="1">
    <source>
        <dbReference type="ARBA" id="ARBA00004141"/>
    </source>
</evidence>
<dbReference type="RefSeq" id="WP_127745759.1">
    <property type="nucleotide sequence ID" value="NZ_SACN01000003.1"/>
</dbReference>
<feature type="transmembrane region" description="Helical" evidence="5">
    <location>
        <begin position="260"/>
        <end position="282"/>
    </location>
</feature>
<feature type="transmembrane region" description="Helical" evidence="5">
    <location>
        <begin position="140"/>
        <end position="163"/>
    </location>
</feature>
<evidence type="ECO:0000256" key="2">
    <source>
        <dbReference type="ARBA" id="ARBA00022692"/>
    </source>
</evidence>
<comment type="caution">
    <text evidence="7">The sequence shown here is derived from an EMBL/GenBank/DDBJ whole genome shotgun (WGS) entry which is preliminary data.</text>
</comment>
<dbReference type="GO" id="GO:0016020">
    <property type="term" value="C:membrane"/>
    <property type="evidence" value="ECO:0007669"/>
    <property type="project" value="UniProtKB-SubCell"/>
</dbReference>
<evidence type="ECO:0000256" key="3">
    <source>
        <dbReference type="ARBA" id="ARBA00022989"/>
    </source>
</evidence>
<evidence type="ECO:0000313" key="8">
    <source>
        <dbReference type="Proteomes" id="UP000282971"/>
    </source>
</evidence>
<feature type="domain" description="Sodium/calcium exchanger membrane region" evidence="6">
    <location>
        <begin position="15"/>
        <end position="151"/>
    </location>
</feature>
<keyword evidence="4 5" id="KW-0472">Membrane</keyword>
<feature type="transmembrane region" description="Helical" evidence="5">
    <location>
        <begin position="6"/>
        <end position="27"/>
    </location>
</feature>
<dbReference type="Gene3D" id="1.20.1420.30">
    <property type="entry name" value="NCX, central ion-binding region"/>
    <property type="match status" value="1"/>
</dbReference>
<dbReference type="Pfam" id="PF01699">
    <property type="entry name" value="Na_Ca_ex"/>
    <property type="match status" value="2"/>
</dbReference>
<organism evidence="7 8">
    <name type="scientific">Sphingomonas crocodyli</name>
    <dbReference type="NCBI Taxonomy" id="1979270"/>
    <lineage>
        <taxon>Bacteria</taxon>
        <taxon>Pseudomonadati</taxon>
        <taxon>Pseudomonadota</taxon>
        <taxon>Alphaproteobacteria</taxon>
        <taxon>Sphingomonadales</taxon>
        <taxon>Sphingomonadaceae</taxon>
        <taxon>Sphingomonas</taxon>
    </lineage>
</organism>
<protein>
    <submittedName>
        <fullName evidence="7">Sodium:calcium antiporter</fullName>
    </submittedName>
</protein>
<gene>
    <name evidence="7" type="ORF">EOD43_19830</name>
</gene>
<feature type="domain" description="Sodium/calcium exchanger membrane region" evidence="6">
    <location>
        <begin position="200"/>
        <end position="318"/>
    </location>
</feature>
<dbReference type="Proteomes" id="UP000282971">
    <property type="component" value="Unassembled WGS sequence"/>
</dbReference>